<protein>
    <submittedName>
        <fullName evidence="7">Uncharacterized protein</fullName>
    </submittedName>
</protein>
<keyword evidence="8" id="KW-1185">Reference proteome</keyword>
<dbReference type="InterPro" id="IPR013900">
    <property type="entry name" value="RNR_inhibitor"/>
</dbReference>
<dbReference type="AlphaFoldDB" id="A0AA38RHV1"/>
<comment type="similarity">
    <text evidence="3">Belongs to the DIF1/spd1 family.</text>
</comment>
<evidence type="ECO:0000256" key="6">
    <source>
        <dbReference type="SAM" id="MobiDB-lite"/>
    </source>
</evidence>
<evidence type="ECO:0000313" key="7">
    <source>
        <dbReference type="EMBL" id="KAJ9138060.1"/>
    </source>
</evidence>
<accession>A0AA38RHV1</accession>
<dbReference type="PANTHER" id="PTHR28081:SF1">
    <property type="entry name" value="DAMAGE-REGULATED IMPORT FACILITATOR 1"/>
    <property type="match status" value="1"/>
</dbReference>
<name>A0AA38RHV1_9PEZI</name>
<evidence type="ECO:0000256" key="1">
    <source>
        <dbReference type="ARBA" id="ARBA00004123"/>
    </source>
</evidence>
<feature type="region of interest" description="Disordered" evidence="6">
    <location>
        <begin position="63"/>
        <end position="111"/>
    </location>
</feature>
<evidence type="ECO:0000256" key="4">
    <source>
        <dbReference type="ARBA" id="ARBA00022490"/>
    </source>
</evidence>
<evidence type="ECO:0000256" key="2">
    <source>
        <dbReference type="ARBA" id="ARBA00004496"/>
    </source>
</evidence>
<evidence type="ECO:0000256" key="3">
    <source>
        <dbReference type="ARBA" id="ARBA00005459"/>
    </source>
</evidence>
<dbReference type="GO" id="GO:0005634">
    <property type="term" value="C:nucleus"/>
    <property type="evidence" value="ECO:0007669"/>
    <property type="project" value="UniProtKB-SubCell"/>
</dbReference>
<comment type="subcellular location">
    <subcellularLocation>
        <location evidence="2">Cytoplasm</location>
    </subcellularLocation>
    <subcellularLocation>
        <location evidence="1">Nucleus</location>
    </subcellularLocation>
</comment>
<evidence type="ECO:0000256" key="5">
    <source>
        <dbReference type="ARBA" id="ARBA00023242"/>
    </source>
</evidence>
<dbReference type="PANTHER" id="PTHR28081">
    <property type="entry name" value="DAMAGE-REGULATED IMPORT FACILITATOR 1-RELATED"/>
    <property type="match status" value="1"/>
</dbReference>
<dbReference type="GO" id="GO:0008104">
    <property type="term" value="P:intracellular protein localization"/>
    <property type="evidence" value="ECO:0007669"/>
    <property type="project" value="TreeGrafter"/>
</dbReference>
<feature type="region of interest" description="Disordered" evidence="6">
    <location>
        <begin position="153"/>
        <end position="216"/>
    </location>
</feature>
<evidence type="ECO:0000313" key="8">
    <source>
        <dbReference type="Proteomes" id="UP001174691"/>
    </source>
</evidence>
<comment type="caution">
    <text evidence="7">The sequence shown here is derived from an EMBL/GenBank/DDBJ whole genome shotgun (WGS) entry which is preliminary data.</text>
</comment>
<proteinExistence type="inferred from homology"/>
<keyword evidence="4" id="KW-0963">Cytoplasm</keyword>
<gene>
    <name evidence="7" type="ORF">NKR19_g7956</name>
</gene>
<sequence>MSAPRTKRQFAGAASDPNQRRITSYYRQSSPPFHDASGLVSPPLPAEVQSNLITVGMRVRKSVQDGHKTGDKAGAFSLWGDNTPPSSQSPPPSAATLQQHTTRAAAPPASSPRELLPFCGINKVGGLAVQPETPPIPSSFFAPAISISPVPELDDLPGLTSSQETVDSTGPDVPRLHPYYSSSSSPLSNTTTPNLNSKKRLYVDDSTPTTPFPDASDPQIIWLERQDWVDGQVSPRSLAPVGSGKNARVMAVPRGVRKPPPASPAANANDDGIAARLRDLGQENRVALVAGGGDDGGGGDFGEAEFLDYMELEEE</sequence>
<keyword evidence="5" id="KW-0539">Nucleus</keyword>
<feature type="compositionally biased region" description="Polar residues" evidence="6">
    <location>
        <begin position="159"/>
        <end position="168"/>
    </location>
</feature>
<feature type="compositionally biased region" description="Low complexity" evidence="6">
    <location>
        <begin position="178"/>
        <end position="196"/>
    </location>
</feature>
<feature type="region of interest" description="Disordered" evidence="6">
    <location>
        <begin position="1"/>
        <end position="44"/>
    </location>
</feature>
<dbReference type="GO" id="GO:1990846">
    <property type="term" value="F:ribonucleoside-diphosphate reductase inhibitor activity"/>
    <property type="evidence" value="ECO:0007669"/>
    <property type="project" value="TreeGrafter"/>
</dbReference>
<dbReference type="EMBL" id="JANBVN010000149">
    <property type="protein sequence ID" value="KAJ9138060.1"/>
    <property type="molecule type" value="Genomic_DNA"/>
</dbReference>
<reference evidence="7" key="1">
    <citation type="submission" date="2022-07" db="EMBL/GenBank/DDBJ databases">
        <title>Fungi with potential for degradation of polypropylene.</title>
        <authorList>
            <person name="Gostincar C."/>
        </authorList>
    </citation>
    <scope>NUCLEOTIDE SEQUENCE</scope>
    <source>
        <strain evidence="7">EXF-13287</strain>
    </source>
</reference>
<feature type="compositionally biased region" description="Polar residues" evidence="6">
    <location>
        <begin position="16"/>
        <end position="31"/>
    </location>
</feature>
<dbReference type="GO" id="GO:0005737">
    <property type="term" value="C:cytoplasm"/>
    <property type="evidence" value="ECO:0007669"/>
    <property type="project" value="UniProtKB-SubCell"/>
</dbReference>
<organism evidence="7 8">
    <name type="scientific">Coniochaeta hoffmannii</name>
    <dbReference type="NCBI Taxonomy" id="91930"/>
    <lineage>
        <taxon>Eukaryota</taxon>
        <taxon>Fungi</taxon>
        <taxon>Dikarya</taxon>
        <taxon>Ascomycota</taxon>
        <taxon>Pezizomycotina</taxon>
        <taxon>Sordariomycetes</taxon>
        <taxon>Sordariomycetidae</taxon>
        <taxon>Coniochaetales</taxon>
        <taxon>Coniochaetaceae</taxon>
        <taxon>Coniochaeta</taxon>
    </lineage>
</organism>
<dbReference type="Proteomes" id="UP001174691">
    <property type="component" value="Unassembled WGS sequence"/>
</dbReference>
<dbReference type="Pfam" id="PF08591">
    <property type="entry name" value="RNR_inhib"/>
    <property type="match status" value="1"/>
</dbReference>